<dbReference type="Gramene" id="HORVU.MOREX.r2.4HG0297080.1">
    <property type="protein sequence ID" value="HORVU.MOREX.r2.4HG0297080.1.CDS.1"/>
    <property type="gene ID" value="HORVU.MOREX.r2.4HG0297080"/>
</dbReference>
<dbReference type="InterPro" id="IPR013083">
    <property type="entry name" value="Znf_RING/FYVE/PHD"/>
</dbReference>
<dbReference type="EnsemblPlants" id="HORVU.MOREX.r3.4HG0356080.1">
    <property type="protein sequence ID" value="HORVU.MOREX.r3.4HG0356080.1.CDS1"/>
    <property type="gene ID" value="HORVU.MOREX.r3.4HG0356080"/>
</dbReference>
<keyword evidence="1" id="KW-0479">Metal-binding</keyword>
<feature type="domain" description="RING-type" evidence="5">
    <location>
        <begin position="91"/>
        <end position="132"/>
    </location>
</feature>
<dbReference type="InterPro" id="IPR051834">
    <property type="entry name" value="RING_finger_E3_ligase"/>
</dbReference>
<dbReference type="SMR" id="A0A8I6XYG9"/>
<keyword evidence="3" id="KW-0862">Zinc</keyword>
<evidence type="ECO:0000256" key="1">
    <source>
        <dbReference type="ARBA" id="ARBA00022723"/>
    </source>
</evidence>
<evidence type="ECO:0000256" key="4">
    <source>
        <dbReference type="PROSITE-ProRule" id="PRU00175"/>
    </source>
</evidence>
<reference evidence="6" key="3">
    <citation type="submission" date="2022-01" db="UniProtKB">
        <authorList>
            <consortium name="EnsemblPlants"/>
        </authorList>
    </citation>
    <scope>IDENTIFICATION</scope>
    <source>
        <strain evidence="6">subsp. vulgare</strain>
    </source>
</reference>
<sequence length="141" mass="15424">MDGPGPYYDAAASEGTRSFSFSMPGGLITQIRIREVNSILHAFIPGARSNGDEDVDLPTYRGDSFGAVPASEEAIAQLEEAAVEETREAECAVCMESFEAGDKIRKMACSHGYHETCIFRWLRTSRACPLCRFPISAAEDH</sequence>
<proteinExistence type="predicted"/>
<dbReference type="PANTHER" id="PTHR45931:SF23">
    <property type="entry name" value="OS12G0134500 PROTEIN"/>
    <property type="match status" value="1"/>
</dbReference>
<evidence type="ECO:0000259" key="5">
    <source>
        <dbReference type="PROSITE" id="PS50089"/>
    </source>
</evidence>
<dbReference type="SMART" id="SM00184">
    <property type="entry name" value="RING"/>
    <property type="match status" value="1"/>
</dbReference>
<reference evidence="6" key="2">
    <citation type="submission" date="2020-10" db="EMBL/GenBank/DDBJ databases">
        <authorList>
            <person name="Scholz U."/>
            <person name="Mascher M."/>
            <person name="Fiebig A."/>
        </authorList>
    </citation>
    <scope>NUCLEOTIDE SEQUENCE [LARGE SCALE GENOMIC DNA]</scope>
    <source>
        <strain evidence="6">cv. Morex</strain>
    </source>
</reference>
<reference evidence="7" key="1">
    <citation type="journal article" date="2012" name="Nature">
        <title>A physical, genetic and functional sequence assembly of the barley genome.</title>
        <authorList>
            <consortium name="The International Barley Genome Sequencing Consortium"/>
            <person name="Mayer K.F."/>
            <person name="Waugh R."/>
            <person name="Brown J.W."/>
            <person name="Schulman A."/>
            <person name="Langridge P."/>
            <person name="Platzer M."/>
            <person name="Fincher G.B."/>
            <person name="Muehlbauer G.J."/>
            <person name="Sato K."/>
            <person name="Close T.J."/>
            <person name="Wise R.P."/>
            <person name="Stein N."/>
        </authorList>
    </citation>
    <scope>NUCLEOTIDE SEQUENCE [LARGE SCALE GENOMIC DNA]</scope>
    <source>
        <strain evidence="7">cv. Morex</strain>
    </source>
</reference>
<evidence type="ECO:0000313" key="7">
    <source>
        <dbReference type="Proteomes" id="UP000011116"/>
    </source>
</evidence>
<dbReference type="SUPFAM" id="SSF57850">
    <property type="entry name" value="RING/U-box"/>
    <property type="match status" value="1"/>
</dbReference>
<dbReference type="CDD" id="cd16454">
    <property type="entry name" value="RING-H2_PA-TM-RING"/>
    <property type="match status" value="1"/>
</dbReference>
<protein>
    <recommendedName>
        <fullName evidence="5">RING-type domain-containing protein</fullName>
    </recommendedName>
</protein>
<name>A0A8I6XYG9_HORVV</name>
<dbReference type="PROSITE" id="PS50089">
    <property type="entry name" value="ZF_RING_2"/>
    <property type="match status" value="1"/>
</dbReference>
<accession>A0A8I6XYG9</accession>
<evidence type="ECO:0000256" key="3">
    <source>
        <dbReference type="ARBA" id="ARBA00022833"/>
    </source>
</evidence>
<dbReference type="Proteomes" id="UP000011116">
    <property type="component" value="Chromosome 4H"/>
</dbReference>
<keyword evidence="2 4" id="KW-0863">Zinc-finger</keyword>
<dbReference type="InterPro" id="IPR001841">
    <property type="entry name" value="Znf_RING"/>
</dbReference>
<dbReference type="Gramene" id="HORVU.MOREX.r3.4HG0356080.1">
    <property type="protein sequence ID" value="HORVU.MOREX.r3.4HG0356080.1.CDS1"/>
    <property type="gene ID" value="HORVU.MOREX.r3.4HG0356080"/>
</dbReference>
<evidence type="ECO:0000256" key="2">
    <source>
        <dbReference type="ARBA" id="ARBA00022771"/>
    </source>
</evidence>
<dbReference type="AlphaFoldDB" id="A0A8I6XYG9"/>
<organism evidence="6 7">
    <name type="scientific">Hordeum vulgare subsp. vulgare</name>
    <name type="common">Domesticated barley</name>
    <dbReference type="NCBI Taxonomy" id="112509"/>
    <lineage>
        <taxon>Eukaryota</taxon>
        <taxon>Viridiplantae</taxon>
        <taxon>Streptophyta</taxon>
        <taxon>Embryophyta</taxon>
        <taxon>Tracheophyta</taxon>
        <taxon>Spermatophyta</taxon>
        <taxon>Magnoliopsida</taxon>
        <taxon>Liliopsida</taxon>
        <taxon>Poales</taxon>
        <taxon>Poaceae</taxon>
        <taxon>BOP clade</taxon>
        <taxon>Pooideae</taxon>
        <taxon>Triticodae</taxon>
        <taxon>Triticeae</taxon>
        <taxon>Hordeinae</taxon>
        <taxon>Hordeum</taxon>
    </lineage>
</organism>
<dbReference type="PANTHER" id="PTHR45931">
    <property type="entry name" value="SI:CH211-59O9.10"/>
    <property type="match status" value="1"/>
</dbReference>
<evidence type="ECO:0000313" key="6">
    <source>
        <dbReference type="EnsemblPlants" id="HORVU.MOREX.r3.4HG0356080.1.CDS1"/>
    </source>
</evidence>
<dbReference type="GO" id="GO:0008270">
    <property type="term" value="F:zinc ion binding"/>
    <property type="evidence" value="ECO:0007669"/>
    <property type="project" value="UniProtKB-KW"/>
</dbReference>
<dbReference type="Pfam" id="PF13639">
    <property type="entry name" value="zf-RING_2"/>
    <property type="match status" value="1"/>
</dbReference>
<dbReference type="Gene3D" id="3.30.40.10">
    <property type="entry name" value="Zinc/RING finger domain, C3HC4 (zinc finger)"/>
    <property type="match status" value="1"/>
</dbReference>
<keyword evidence="7" id="KW-1185">Reference proteome</keyword>